<comment type="similarity">
    <text evidence="10">Belongs to the NRP synthetase family.</text>
</comment>
<dbReference type="SUPFAM" id="SSF47336">
    <property type="entry name" value="ACP-like"/>
    <property type="match status" value="1"/>
</dbReference>
<evidence type="ECO:0000256" key="6">
    <source>
        <dbReference type="ARBA" id="ARBA00022679"/>
    </source>
</evidence>
<dbReference type="PANTHER" id="PTHR43439">
    <property type="entry name" value="PHENYLACETATE-COENZYME A LIGASE"/>
    <property type="match status" value="1"/>
</dbReference>
<evidence type="ECO:0000256" key="1">
    <source>
        <dbReference type="ARBA" id="ARBA00004875"/>
    </source>
</evidence>
<accession>A0A9P4GKT9</accession>
<organism evidence="15 16">
    <name type="scientific">Cucurbitaria berberidis CBS 394.84</name>
    <dbReference type="NCBI Taxonomy" id="1168544"/>
    <lineage>
        <taxon>Eukaryota</taxon>
        <taxon>Fungi</taxon>
        <taxon>Dikarya</taxon>
        <taxon>Ascomycota</taxon>
        <taxon>Pezizomycotina</taxon>
        <taxon>Dothideomycetes</taxon>
        <taxon>Pleosporomycetidae</taxon>
        <taxon>Pleosporales</taxon>
        <taxon>Pleosporineae</taxon>
        <taxon>Cucurbitariaceae</taxon>
        <taxon>Cucurbitaria</taxon>
    </lineage>
</organism>
<dbReference type="InterPro" id="IPR020806">
    <property type="entry name" value="PKS_PP-bd"/>
</dbReference>
<dbReference type="InterPro" id="IPR027417">
    <property type="entry name" value="P-loop_NTPase"/>
</dbReference>
<evidence type="ECO:0000256" key="5">
    <source>
        <dbReference type="ARBA" id="ARBA00022553"/>
    </source>
</evidence>
<evidence type="ECO:0000256" key="4">
    <source>
        <dbReference type="ARBA" id="ARBA00022450"/>
    </source>
</evidence>
<comment type="caution">
    <text evidence="15">The sequence shown here is derived from an EMBL/GenBank/DDBJ whole genome shotgun (WGS) entry which is preliminary data.</text>
</comment>
<protein>
    <recommendedName>
        <fullName evidence="3">gluconokinase</fullName>
        <ecNumber evidence="3">2.7.1.12</ecNumber>
    </recommendedName>
    <alternativeName>
        <fullName evidence="11">Gluconate kinase</fullName>
    </alternativeName>
</protein>
<dbReference type="Proteomes" id="UP000800039">
    <property type="component" value="Unassembled WGS sequence"/>
</dbReference>
<dbReference type="Pfam" id="PF07993">
    <property type="entry name" value="NAD_binding_4"/>
    <property type="match status" value="1"/>
</dbReference>
<comment type="similarity">
    <text evidence="2">Belongs to the gluconokinase GntK/GntV family.</text>
</comment>
<dbReference type="Gene3D" id="3.40.50.12780">
    <property type="entry name" value="N-terminal domain of ligase-like"/>
    <property type="match status" value="1"/>
</dbReference>
<evidence type="ECO:0000256" key="8">
    <source>
        <dbReference type="ARBA" id="ARBA00022777"/>
    </source>
</evidence>
<dbReference type="CDD" id="cd02021">
    <property type="entry name" value="GntK"/>
    <property type="match status" value="1"/>
</dbReference>
<dbReference type="GO" id="GO:0005524">
    <property type="term" value="F:ATP binding"/>
    <property type="evidence" value="ECO:0007669"/>
    <property type="project" value="UniProtKB-KW"/>
</dbReference>
<dbReference type="RefSeq" id="XP_040790736.1">
    <property type="nucleotide sequence ID" value="XM_040930895.1"/>
</dbReference>
<evidence type="ECO:0000313" key="15">
    <source>
        <dbReference type="EMBL" id="KAF1848173.1"/>
    </source>
</evidence>
<dbReference type="GeneID" id="63848147"/>
<dbReference type="InterPro" id="IPR006162">
    <property type="entry name" value="Ppantetheine_attach_site"/>
</dbReference>
<dbReference type="OrthoDB" id="429813at2759"/>
<keyword evidence="7" id="KW-0547">Nucleotide-binding</keyword>
<dbReference type="Pfam" id="PF00501">
    <property type="entry name" value="AMP-binding"/>
    <property type="match status" value="1"/>
</dbReference>
<dbReference type="PROSITE" id="PS00012">
    <property type="entry name" value="PHOSPHOPANTETHEINE"/>
    <property type="match status" value="1"/>
</dbReference>
<dbReference type="Gene3D" id="1.10.1200.10">
    <property type="entry name" value="ACP-like"/>
    <property type="match status" value="1"/>
</dbReference>
<dbReference type="EC" id="2.7.1.12" evidence="3"/>
<dbReference type="InterPro" id="IPR009081">
    <property type="entry name" value="PP-bd_ACP"/>
</dbReference>
<dbReference type="InterPro" id="IPR036736">
    <property type="entry name" value="ACP-like_sf"/>
</dbReference>
<reference evidence="15" key="1">
    <citation type="submission" date="2020-01" db="EMBL/GenBank/DDBJ databases">
        <authorList>
            <consortium name="DOE Joint Genome Institute"/>
            <person name="Haridas S."/>
            <person name="Albert R."/>
            <person name="Binder M."/>
            <person name="Bloem J."/>
            <person name="Labutti K."/>
            <person name="Salamov A."/>
            <person name="Andreopoulos B."/>
            <person name="Baker S.E."/>
            <person name="Barry K."/>
            <person name="Bills G."/>
            <person name="Bluhm B.H."/>
            <person name="Cannon C."/>
            <person name="Castanera R."/>
            <person name="Culley D.E."/>
            <person name="Daum C."/>
            <person name="Ezra D."/>
            <person name="Gonzalez J.B."/>
            <person name="Henrissat B."/>
            <person name="Kuo A."/>
            <person name="Liang C."/>
            <person name="Lipzen A."/>
            <person name="Lutzoni F."/>
            <person name="Magnuson J."/>
            <person name="Mondo S."/>
            <person name="Nolan M."/>
            <person name="Ohm R."/>
            <person name="Pangilinan J."/>
            <person name="Park H.-J."/>
            <person name="Ramirez L."/>
            <person name="Alfaro M."/>
            <person name="Sun H."/>
            <person name="Tritt A."/>
            <person name="Yoshinaga Y."/>
            <person name="Zwiers L.-H."/>
            <person name="Turgeon B.G."/>
            <person name="Goodwin S.B."/>
            <person name="Spatafora J.W."/>
            <person name="Crous P.W."/>
            <person name="Grigoriev I.V."/>
        </authorList>
    </citation>
    <scope>NUCLEOTIDE SEQUENCE</scope>
    <source>
        <strain evidence="15">CBS 394.84</strain>
    </source>
</reference>
<keyword evidence="4" id="KW-0596">Phosphopantetheine</keyword>
<evidence type="ECO:0000256" key="9">
    <source>
        <dbReference type="ARBA" id="ARBA00022840"/>
    </source>
</evidence>
<keyword evidence="9" id="KW-0067">ATP-binding</keyword>
<evidence type="ECO:0000256" key="12">
    <source>
        <dbReference type="ARBA" id="ARBA00048090"/>
    </source>
</evidence>
<evidence type="ECO:0000256" key="13">
    <source>
        <dbReference type="SAM" id="MobiDB-lite"/>
    </source>
</evidence>
<dbReference type="InterPro" id="IPR036291">
    <property type="entry name" value="NAD(P)-bd_dom_sf"/>
</dbReference>
<dbReference type="SUPFAM" id="SSF56801">
    <property type="entry name" value="Acetyl-CoA synthetase-like"/>
    <property type="match status" value="1"/>
</dbReference>
<comment type="pathway">
    <text evidence="1">Carbohydrate acid metabolism; D-gluconate degradation.</text>
</comment>
<dbReference type="GO" id="GO:0046316">
    <property type="term" value="F:gluconokinase activity"/>
    <property type="evidence" value="ECO:0007669"/>
    <property type="project" value="UniProtKB-EC"/>
</dbReference>
<feature type="region of interest" description="Disordered" evidence="13">
    <location>
        <begin position="8"/>
        <end position="33"/>
    </location>
</feature>
<dbReference type="PROSITE" id="PS00455">
    <property type="entry name" value="AMP_BINDING"/>
    <property type="match status" value="1"/>
</dbReference>
<dbReference type="PROSITE" id="PS50075">
    <property type="entry name" value="CARRIER"/>
    <property type="match status" value="1"/>
</dbReference>
<dbReference type="InterPro" id="IPR000873">
    <property type="entry name" value="AMP-dep_synth/lig_dom"/>
</dbReference>
<dbReference type="InterPro" id="IPR042099">
    <property type="entry name" value="ANL_N_sf"/>
</dbReference>
<keyword evidence="6" id="KW-0808">Transferase</keyword>
<dbReference type="InterPro" id="IPR051414">
    <property type="entry name" value="Adenylate-forming_Reductase"/>
</dbReference>
<dbReference type="Pfam" id="PF13238">
    <property type="entry name" value="AAA_18"/>
    <property type="match status" value="1"/>
</dbReference>
<keyword evidence="8" id="KW-0418">Kinase</keyword>
<dbReference type="InterPro" id="IPR020845">
    <property type="entry name" value="AMP-binding_CS"/>
</dbReference>
<dbReference type="Pfam" id="PF23562">
    <property type="entry name" value="AMP-binding_C_3"/>
    <property type="match status" value="1"/>
</dbReference>
<evidence type="ECO:0000256" key="11">
    <source>
        <dbReference type="ARBA" id="ARBA00029835"/>
    </source>
</evidence>
<dbReference type="GO" id="GO:0031177">
    <property type="term" value="F:phosphopantetheine binding"/>
    <property type="evidence" value="ECO:0007669"/>
    <property type="project" value="InterPro"/>
</dbReference>
<dbReference type="InterPro" id="IPR013120">
    <property type="entry name" value="FAR_NAD-bd"/>
</dbReference>
<keyword evidence="16" id="KW-1185">Reference proteome</keyword>
<evidence type="ECO:0000256" key="7">
    <source>
        <dbReference type="ARBA" id="ARBA00022741"/>
    </source>
</evidence>
<dbReference type="NCBIfam" id="TIGR01313">
    <property type="entry name" value="therm_gnt_kin"/>
    <property type="match status" value="1"/>
</dbReference>
<proteinExistence type="inferred from homology"/>
<dbReference type="Gene3D" id="3.40.50.720">
    <property type="entry name" value="NAD(P)-binding Rossmann-like Domain"/>
    <property type="match status" value="1"/>
</dbReference>
<dbReference type="Gene3D" id="3.40.50.300">
    <property type="entry name" value="P-loop containing nucleotide triphosphate hydrolases"/>
    <property type="match status" value="1"/>
</dbReference>
<keyword evidence="5" id="KW-0597">Phosphoprotein</keyword>
<evidence type="ECO:0000259" key="14">
    <source>
        <dbReference type="PROSITE" id="PS50075"/>
    </source>
</evidence>
<dbReference type="AlphaFoldDB" id="A0A9P4GKT9"/>
<dbReference type="SUPFAM" id="SSF52540">
    <property type="entry name" value="P-loop containing nucleoside triphosphate hydrolases"/>
    <property type="match status" value="1"/>
</dbReference>
<evidence type="ECO:0000313" key="16">
    <source>
        <dbReference type="Proteomes" id="UP000800039"/>
    </source>
</evidence>
<evidence type="ECO:0000256" key="10">
    <source>
        <dbReference type="ARBA" id="ARBA00029454"/>
    </source>
</evidence>
<dbReference type="InterPro" id="IPR006001">
    <property type="entry name" value="Therm_gnt_kin"/>
</dbReference>
<dbReference type="GO" id="GO:0005975">
    <property type="term" value="P:carbohydrate metabolic process"/>
    <property type="evidence" value="ECO:0007669"/>
    <property type="project" value="InterPro"/>
</dbReference>
<evidence type="ECO:0000256" key="3">
    <source>
        <dbReference type="ARBA" id="ARBA00012054"/>
    </source>
</evidence>
<gene>
    <name evidence="15" type="ORF">K460DRAFT_333928</name>
</gene>
<sequence>MAPAQIAIPGPLSQPIPQPTIQSVAQDTHRPDDSSIQTVDALVRHRARSYPHATIVSYPSSGVEFVDYSMQQLDVFAYRVARHYQAFIPTRASSETKPTTVALLGPSNFDYLVTLLALTKLGHTVLFLSTRISQLAVESLVETTGATYLLADPKLLQFANDVRSNLPTLQVNEITGSSSYDFPIEVHADTRMDYQLDPAIEATNNIYIIHSSGSTGLPKPIYQPQKSTIANYAISMDMKAFITLPLYHNHGICNFFRAIYSGKSIHIYNADLPLTQPYLATILRKHNFEIFYGVPYALKLLAETEEGIELLRQLKIVMYGGSACPDTLGDLLVENGVNLVGHYGATEVGQLMTSFRPAGDKAWNYVRESPKLSPFLRWVSRGPNLYECIILDGWPAKVASNQPDGSYATKDLFEPHPTIEKAWKYIARLDDTIALVNGEKFNPVMMEGKIRSHKAVTETVVFGAGRPYLGILVVPSPAVRDLSEDEIIDQIWPVIDEANKVAEAYARILRDMIHILPHDCQFPRTDKGSVIRQAFYKQFTTEIEGAYDRAATASGDLQAMSLDDLEVFVRKTLTKSLPEASDIDKTADLFSLGLDSLQSILIRTEILKTVDIGGNKLGQNVVFEYPSIASLSAHLLALRTGQEEEQTSVATQMQDLIEKYSDFKPARRQDVALTGATGSLGAHVLAQLVARPDVETVYCLVRAKDNKDATRRVRQSLLTRKIYHSLSLAGRRKIHALAANLSDPYLGLNSQTHAVVAKNLATVIHCAWSVNFNLKLSSFERDCIAGVRHLIDLCLAVPSAEPASFDFCSSVSTVARCPDMHTPEALAELDWAQGMGYAQSKCVAENVCMAAAKKTGVKARVLRVGQIVADTVHGVWNATEAIPLIMQSAVTIGALPKLVESPSWTPVDVIAKAVMEISLSDAGSIVANVTNAKTFSWMDDLLPALRQAGLNFDEVEPKEWVRRLRESTDTAEANPPKKLTEFFASKYDKDTFSPSRTYETSVARLFSPALDNAPVLDSTFVKTFVDQFQASSWQQKLSDTPAQQKKQVIVLAGPCGSGKSTIAKKLSATFKAPFIEGDELHTSDAVTLMANGTPLDDSVRAPWLDRLKERALDTVINQNYDNVFVSCSALKSAYRDRFRQLEEGRDDIQVVFVDLQVEKEELVRRMKERGSHYMKEVMVDSQLAIREEPGVMETDVFPVDAGMDIEDVVEEVSGLLKEVSGVRG</sequence>
<dbReference type="SMART" id="SM00823">
    <property type="entry name" value="PKS_PP"/>
    <property type="match status" value="1"/>
</dbReference>
<feature type="domain" description="Carrier" evidence="14">
    <location>
        <begin position="560"/>
        <end position="639"/>
    </location>
</feature>
<dbReference type="SUPFAM" id="SSF51735">
    <property type="entry name" value="NAD(P)-binding Rossmann-fold domains"/>
    <property type="match status" value="1"/>
</dbReference>
<name>A0A9P4GKT9_9PLEO</name>
<evidence type="ECO:0000256" key="2">
    <source>
        <dbReference type="ARBA" id="ARBA00008420"/>
    </source>
</evidence>
<dbReference type="EMBL" id="ML976615">
    <property type="protein sequence ID" value="KAF1848173.1"/>
    <property type="molecule type" value="Genomic_DNA"/>
</dbReference>
<comment type="catalytic activity">
    <reaction evidence="12">
        <text>D-gluconate + ATP = 6-phospho-D-gluconate + ADP + H(+)</text>
        <dbReference type="Rhea" id="RHEA:19433"/>
        <dbReference type="ChEBI" id="CHEBI:15378"/>
        <dbReference type="ChEBI" id="CHEBI:18391"/>
        <dbReference type="ChEBI" id="CHEBI:30616"/>
        <dbReference type="ChEBI" id="CHEBI:58759"/>
        <dbReference type="ChEBI" id="CHEBI:456216"/>
        <dbReference type="EC" id="2.7.1.12"/>
    </reaction>
</comment>
<dbReference type="PANTHER" id="PTHR43439:SF2">
    <property type="entry name" value="ENZYME, PUTATIVE (JCVI)-RELATED"/>
    <property type="match status" value="1"/>
</dbReference>
<dbReference type="Pfam" id="PF00550">
    <property type="entry name" value="PP-binding"/>
    <property type="match status" value="1"/>
</dbReference>